<dbReference type="InterPro" id="IPR036390">
    <property type="entry name" value="WH_DNA-bd_sf"/>
</dbReference>
<dbReference type="PRINTS" id="PR00035">
    <property type="entry name" value="HTHGNTR"/>
</dbReference>
<dbReference type="InterPro" id="IPR028978">
    <property type="entry name" value="Chorismate_lyase_/UTRA_dom_sf"/>
</dbReference>
<keyword evidence="3" id="KW-0804">Transcription</keyword>
<dbReference type="SMART" id="SM00345">
    <property type="entry name" value="HTH_GNTR"/>
    <property type="match status" value="1"/>
</dbReference>
<dbReference type="AlphaFoldDB" id="A0A0L0QUN7"/>
<keyword evidence="1" id="KW-0805">Transcription regulation</keyword>
<dbReference type="PROSITE" id="PS50949">
    <property type="entry name" value="HTH_GNTR"/>
    <property type="match status" value="1"/>
</dbReference>
<keyword evidence="2" id="KW-0238">DNA-binding</keyword>
<dbReference type="Gene3D" id="1.10.10.10">
    <property type="entry name" value="Winged helix-like DNA-binding domain superfamily/Winged helix DNA-binding domain"/>
    <property type="match status" value="1"/>
</dbReference>
<evidence type="ECO:0000256" key="2">
    <source>
        <dbReference type="ARBA" id="ARBA00023125"/>
    </source>
</evidence>
<dbReference type="PANTHER" id="PTHR44846:SF1">
    <property type="entry name" value="MANNOSYL-D-GLYCERATE TRANSPORT_METABOLISM SYSTEM REPRESSOR MNGR-RELATED"/>
    <property type="match status" value="1"/>
</dbReference>
<dbReference type="EMBL" id="LGTO01000002">
    <property type="protein sequence ID" value="KNE22281.1"/>
    <property type="molecule type" value="Genomic_DNA"/>
</dbReference>
<dbReference type="InterPro" id="IPR036388">
    <property type="entry name" value="WH-like_DNA-bd_sf"/>
</dbReference>
<dbReference type="GeneID" id="66869139"/>
<evidence type="ECO:0000256" key="1">
    <source>
        <dbReference type="ARBA" id="ARBA00023015"/>
    </source>
</evidence>
<dbReference type="GO" id="GO:0003677">
    <property type="term" value="F:DNA binding"/>
    <property type="evidence" value="ECO:0007669"/>
    <property type="project" value="UniProtKB-KW"/>
</dbReference>
<dbReference type="PANTHER" id="PTHR44846">
    <property type="entry name" value="MANNOSYL-D-GLYCERATE TRANSPORT/METABOLISM SYSTEM REPRESSOR MNGR-RELATED"/>
    <property type="match status" value="1"/>
</dbReference>
<gene>
    <name evidence="4" type="ORF">AFK71_01185</name>
</gene>
<evidence type="ECO:0000313" key="5">
    <source>
        <dbReference type="Proteomes" id="UP000036780"/>
    </source>
</evidence>
<dbReference type="InterPro" id="IPR011663">
    <property type="entry name" value="UTRA"/>
</dbReference>
<dbReference type="PATRIC" id="fig|1473.5.peg.3126"/>
<name>A0A0L0QUN7_VIRPA</name>
<dbReference type="SMART" id="SM00866">
    <property type="entry name" value="UTRA"/>
    <property type="match status" value="1"/>
</dbReference>
<dbReference type="Pfam" id="PF00392">
    <property type="entry name" value="GntR"/>
    <property type="match status" value="1"/>
</dbReference>
<reference evidence="5" key="1">
    <citation type="submission" date="2015-07" db="EMBL/GenBank/DDBJ databases">
        <title>Fjat-10053 dsm26.</title>
        <authorList>
            <person name="Liu B."/>
            <person name="Wang J."/>
            <person name="Zhu Y."/>
            <person name="Liu G."/>
            <person name="Chen Q."/>
            <person name="Chen Z."/>
            <person name="Lan J."/>
            <person name="Che J."/>
            <person name="Ge C."/>
            <person name="Shi H."/>
            <person name="Pan Z."/>
            <person name="Liu X."/>
        </authorList>
    </citation>
    <scope>NUCLEOTIDE SEQUENCE [LARGE SCALE GENOMIC DNA]</scope>
    <source>
        <strain evidence="5">DSM 26</strain>
    </source>
</reference>
<dbReference type="OrthoDB" id="9816541at2"/>
<dbReference type="GO" id="GO:0003700">
    <property type="term" value="F:DNA-binding transcription factor activity"/>
    <property type="evidence" value="ECO:0007669"/>
    <property type="project" value="InterPro"/>
</dbReference>
<dbReference type="SUPFAM" id="SSF46785">
    <property type="entry name" value="Winged helix' DNA-binding domain"/>
    <property type="match status" value="1"/>
</dbReference>
<dbReference type="InterPro" id="IPR050679">
    <property type="entry name" value="Bact_HTH_transcr_reg"/>
</dbReference>
<protein>
    <submittedName>
        <fullName evidence="4">GntR family transcriptional regulator</fullName>
    </submittedName>
</protein>
<dbReference type="Pfam" id="PF07702">
    <property type="entry name" value="UTRA"/>
    <property type="match status" value="1"/>
</dbReference>
<dbReference type="CDD" id="cd07377">
    <property type="entry name" value="WHTH_GntR"/>
    <property type="match status" value="1"/>
</dbReference>
<proteinExistence type="predicted"/>
<dbReference type="GO" id="GO:0045892">
    <property type="term" value="P:negative regulation of DNA-templated transcription"/>
    <property type="evidence" value="ECO:0007669"/>
    <property type="project" value="TreeGrafter"/>
</dbReference>
<evidence type="ECO:0000256" key="3">
    <source>
        <dbReference type="ARBA" id="ARBA00023163"/>
    </source>
</evidence>
<dbReference type="Proteomes" id="UP000036780">
    <property type="component" value="Unassembled WGS sequence"/>
</dbReference>
<evidence type="ECO:0000313" key="4">
    <source>
        <dbReference type="EMBL" id="KNE22281.1"/>
    </source>
</evidence>
<organism evidence="4 5">
    <name type="scientific">Virgibacillus pantothenticus</name>
    <dbReference type="NCBI Taxonomy" id="1473"/>
    <lineage>
        <taxon>Bacteria</taxon>
        <taxon>Bacillati</taxon>
        <taxon>Bacillota</taxon>
        <taxon>Bacilli</taxon>
        <taxon>Bacillales</taxon>
        <taxon>Bacillaceae</taxon>
        <taxon>Virgibacillus</taxon>
    </lineage>
</organism>
<sequence>MDKTSKIPLYLQLMEKLISMIEKKFILEGEKLPPERELCKIYDVSRITVRQALHELEREGYIYRIQGAGAFISSRPYDQKLVKLYNFTEEMKKKGRNPSTKIIKFDSLIADERLAKKINIPSFEEVYKVIRLQLADDEPLIYETTFLPKRLFPDLTKTTLYNRSMYKIFYEDYGLGVTRAIESFSATTLRDEEANYLQLPPGRPAMLIKRLAYHNEQLIGYTISVSRGDKFEYIVELT</sequence>
<keyword evidence="5" id="KW-1185">Reference proteome</keyword>
<comment type="caution">
    <text evidence="4">The sequence shown here is derived from an EMBL/GenBank/DDBJ whole genome shotgun (WGS) entry which is preliminary data.</text>
</comment>
<dbReference type="Gene3D" id="3.40.1410.10">
    <property type="entry name" value="Chorismate lyase-like"/>
    <property type="match status" value="1"/>
</dbReference>
<accession>A0A0L0QUN7</accession>
<dbReference type="RefSeq" id="WP_050349748.1">
    <property type="nucleotide sequence ID" value="NZ_BOSN01000003.1"/>
</dbReference>
<dbReference type="SUPFAM" id="SSF64288">
    <property type="entry name" value="Chorismate lyase-like"/>
    <property type="match status" value="1"/>
</dbReference>
<dbReference type="InterPro" id="IPR000524">
    <property type="entry name" value="Tscrpt_reg_HTH_GntR"/>
</dbReference>